<dbReference type="PANTHER" id="PTHR47510:SF3">
    <property type="entry name" value="ENDO_EXONUCLEASE_PHOSPHATASE DOMAIN-CONTAINING PROTEIN"/>
    <property type="match status" value="1"/>
</dbReference>
<comment type="caution">
    <text evidence="1">The sequence shown here is derived from an EMBL/GenBank/DDBJ whole genome shotgun (WGS) entry which is preliminary data.</text>
</comment>
<dbReference type="Gene3D" id="3.30.420.10">
    <property type="entry name" value="Ribonuclease H-like superfamily/Ribonuclease H"/>
    <property type="match status" value="1"/>
</dbReference>
<evidence type="ECO:0000313" key="1">
    <source>
        <dbReference type="EMBL" id="CAB4026768.1"/>
    </source>
</evidence>
<protein>
    <submittedName>
        <fullName evidence="1">Uncharacterized protein</fullName>
    </submittedName>
</protein>
<evidence type="ECO:0000313" key="2">
    <source>
        <dbReference type="Proteomes" id="UP001152795"/>
    </source>
</evidence>
<dbReference type="GO" id="GO:0003676">
    <property type="term" value="F:nucleic acid binding"/>
    <property type="evidence" value="ECO:0007669"/>
    <property type="project" value="InterPro"/>
</dbReference>
<proteinExistence type="predicted"/>
<sequence>ASDAHLNRGVRDAVPKDLEVDDTQIFSDFQLLTKDDINLLVQKSAKKSCSLDPMPTSLVVKCLDELFPTIMCLVNLSLSSGKFADDWKKALVNPLLKKDNLNLEFCNLCPISNLQFISKLTERAVFDQMYNHMMRFDLYPTLESAYRQGHSTETALLRLHNDIILNMDKKHVTLVVFLDLSAAFETVDHEILISRLRSSFDAHAYVDDSELYLSFKPDSQASKEEGTLNDKDKRLRLSYVRELTRVLRNHPDYYTNHVAFYLDAVSFVHKNDPRKAAIQPKSRVWRKKGEGLAITAKGSKTLAGGRRLHILAAIAWAKGMILSKVYDKMNGDFFAEFIQNNFNLCFGKAGPKTGRDCLLWTMILAKQAKKPC</sequence>
<dbReference type="Proteomes" id="UP001152795">
    <property type="component" value="Unassembled WGS sequence"/>
</dbReference>
<name>A0A7D9JCB0_PARCT</name>
<dbReference type="AlphaFoldDB" id="A0A7D9JCB0"/>
<feature type="non-terminal residue" evidence="1">
    <location>
        <position position="1"/>
    </location>
</feature>
<organism evidence="1 2">
    <name type="scientific">Paramuricea clavata</name>
    <name type="common">Red gorgonian</name>
    <name type="synonym">Violescent sea-whip</name>
    <dbReference type="NCBI Taxonomy" id="317549"/>
    <lineage>
        <taxon>Eukaryota</taxon>
        <taxon>Metazoa</taxon>
        <taxon>Cnidaria</taxon>
        <taxon>Anthozoa</taxon>
        <taxon>Octocorallia</taxon>
        <taxon>Malacalcyonacea</taxon>
        <taxon>Plexauridae</taxon>
        <taxon>Paramuricea</taxon>
    </lineage>
</organism>
<dbReference type="EMBL" id="CACRXK020014394">
    <property type="protein sequence ID" value="CAB4026768.1"/>
    <property type="molecule type" value="Genomic_DNA"/>
</dbReference>
<reference evidence="1" key="1">
    <citation type="submission" date="2020-04" db="EMBL/GenBank/DDBJ databases">
        <authorList>
            <person name="Alioto T."/>
            <person name="Alioto T."/>
            <person name="Gomez Garrido J."/>
        </authorList>
    </citation>
    <scope>NUCLEOTIDE SEQUENCE</scope>
    <source>
        <strain evidence="1">A484AB</strain>
    </source>
</reference>
<accession>A0A7D9JCB0</accession>
<gene>
    <name evidence="1" type="ORF">PACLA_8A065281</name>
</gene>
<dbReference type="PANTHER" id="PTHR47510">
    <property type="entry name" value="REVERSE TRANSCRIPTASE DOMAIN-CONTAINING PROTEIN"/>
    <property type="match status" value="1"/>
</dbReference>
<keyword evidence="2" id="KW-1185">Reference proteome</keyword>
<dbReference type="InterPro" id="IPR036397">
    <property type="entry name" value="RNaseH_sf"/>
</dbReference>